<proteinExistence type="predicted"/>
<organism evidence="1 2">
    <name type="scientific">Trichinella nelsoni</name>
    <dbReference type="NCBI Taxonomy" id="6336"/>
    <lineage>
        <taxon>Eukaryota</taxon>
        <taxon>Metazoa</taxon>
        <taxon>Ecdysozoa</taxon>
        <taxon>Nematoda</taxon>
        <taxon>Enoplea</taxon>
        <taxon>Dorylaimia</taxon>
        <taxon>Trichinellida</taxon>
        <taxon>Trichinellidae</taxon>
        <taxon>Trichinella</taxon>
    </lineage>
</organism>
<dbReference type="EMBL" id="JYDL01000151">
    <property type="protein sequence ID" value="KRX14745.1"/>
    <property type="molecule type" value="Genomic_DNA"/>
</dbReference>
<sequence>MISFCITKVKFRHKCYWNQQLLLAGCSMKRGGMAFLSDVPTKIASSYNFLAISRQLRFHPTKFWKVLRQINPYVSNKWPLKLPCAYLKTQESRNTGTP</sequence>
<evidence type="ECO:0000313" key="1">
    <source>
        <dbReference type="EMBL" id="KRX14745.1"/>
    </source>
</evidence>
<name>A0A0V0RJS7_9BILA</name>
<protein>
    <submittedName>
        <fullName evidence="1">Uncharacterized protein</fullName>
    </submittedName>
</protein>
<dbReference type="AlphaFoldDB" id="A0A0V0RJS7"/>
<reference evidence="1 2" key="1">
    <citation type="submission" date="2015-01" db="EMBL/GenBank/DDBJ databases">
        <title>Evolution of Trichinella species and genotypes.</title>
        <authorList>
            <person name="Korhonen P.K."/>
            <person name="Edoardo P."/>
            <person name="Giuseppe L.R."/>
            <person name="Gasser R.B."/>
        </authorList>
    </citation>
    <scope>NUCLEOTIDE SEQUENCE [LARGE SCALE GENOMIC DNA]</scope>
    <source>
        <strain evidence="1">ISS37</strain>
    </source>
</reference>
<gene>
    <name evidence="1" type="ORF">T07_14624</name>
</gene>
<comment type="caution">
    <text evidence="1">The sequence shown here is derived from an EMBL/GenBank/DDBJ whole genome shotgun (WGS) entry which is preliminary data.</text>
</comment>
<dbReference type="Proteomes" id="UP000054630">
    <property type="component" value="Unassembled WGS sequence"/>
</dbReference>
<keyword evidence="2" id="KW-1185">Reference proteome</keyword>
<evidence type="ECO:0000313" key="2">
    <source>
        <dbReference type="Proteomes" id="UP000054630"/>
    </source>
</evidence>
<accession>A0A0V0RJS7</accession>
<dbReference type="OrthoDB" id="10375466at2759"/>